<sequence length="119" mass="12699">MHREDCAKDVDHEHMAFTAISERDVSTGLRFGDISRVCSVLGILAASVVLETGVVALAVVVVHCLARSVSLTSIENDSFVQVLSSASSQRTDGHSFKSYSGVCWNILDKFVAEGASALL</sequence>
<keyword evidence="3" id="KW-1185">Reference proteome</keyword>
<keyword evidence="1" id="KW-0472">Membrane</keyword>
<evidence type="ECO:0000313" key="2">
    <source>
        <dbReference type="EMBL" id="GIX66731.1"/>
    </source>
</evidence>
<feature type="transmembrane region" description="Helical" evidence="1">
    <location>
        <begin position="40"/>
        <end position="66"/>
    </location>
</feature>
<gene>
    <name evidence="2" type="ORF">CEXT_454521</name>
</gene>
<organism evidence="2 3">
    <name type="scientific">Caerostris extrusa</name>
    <name type="common">Bark spider</name>
    <name type="synonym">Caerostris bankana</name>
    <dbReference type="NCBI Taxonomy" id="172846"/>
    <lineage>
        <taxon>Eukaryota</taxon>
        <taxon>Metazoa</taxon>
        <taxon>Ecdysozoa</taxon>
        <taxon>Arthropoda</taxon>
        <taxon>Chelicerata</taxon>
        <taxon>Arachnida</taxon>
        <taxon>Araneae</taxon>
        <taxon>Araneomorphae</taxon>
        <taxon>Entelegynae</taxon>
        <taxon>Araneoidea</taxon>
        <taxon>Araneidae</taxon>
        <taxon>Caerostris</taxon>
    </lineage>
</organism>
<name>A0AAV4M5P9_CAEEX</name>
<comment type="caution">
    <text evidence="2">The sequence shown here is derived from an EMBL/GenBank/DDBJ whole genome shotgun (WGS) entry which is preliminary data.</text>
</comment>
<evidence type="ECO:0000256" key="1">
    <source>
        <dbReference type="SAM" id="Phobius"/>
    </source>
</evidence>
<accession>A0AAV4M5P9</accession>
<dbReference type="AlphaFoldDB" id="A0AAV4M5P9"/>
<keyword evidence="1" id="KW-0812">Transmembrane</keyword>
<dbReference type="Proteomes" id="UP001054945">
    <property type="component" value="Unassembled WGS sequence"/>
</dbReference>
<keyword evidence="1" id="KW-1133">Transmembrane helix</keyword>
<proteinExistence type="predicted"/>
<dbReference type="EMBL" id="BPLR01019337">
    <property type="protein sequence ID" value="GIX66731.1"/>
    <property type="molecule type" value="Genomic_DNA"/>
</dbReference>
<protein>
    <submittedName>
        <fullName evidence="2">Uncharacterized protein</fullName>
    </submittedName>
</protein>
<evidence type="ECO:0000313" key="3">
    <source>
        <dbReference type="Proteomes" id="UP001054945"/>
    </source>
</evidence>
<reference evidence="2 3" key="1">
    <citation type="submission" date="2021-06" db="EMBL/GenBank/DDBJ databases">
        <title>Caerostris extrusa draft genome.</title>
        <authorList>
            <person name="Kono N."/>
            <person name="Arakawa K."/>
        </authorList>
    </citation>
    <scope>NUCLEOTIDE SEQUENCE [LARGE SCALE GENOMIC DNA]</scope>
</reference>